<evidence type="ECO:0000259" key="5">
    <source>
        <dbReference type="PROSITE" id="PS01124"/>
    </source>
</evidence>
<dbReference type="GO" id="GO:0043565">
    <property type="term" value="F:sequence-specific DNA binding"/>
    <property type="evidence" value="ECO:0007669"/>
    <property type="project" value="InterPro"/>
</dbReference>
<dbReference type="SUPFAM" id="SSF46689">
    <property type="entry name" value="Homeodomain-like"/>
    <property type="match status" value="2"/>
</dbReference>
<dbReference type="GO" id="GO:0000160">
    <property type="term" value="P:phosphorelay signal transduction system"/>
    <property type="evidence" value="ECO:0007669"/>
    <property type="project" value="InterPro"/>
</dbReference>
<evidence type="ECO:0000256" key="2">
    <source>
        <dbReference type="ARBA" id="ARBA00023125"/>
    </source>
</evidence>
<dbReference type="PANTHER" id="PTHR43280">
    <property type="entry name" value="ARAC-FAMILY TRANSCRIPTIONAL REGULATOR"/>
    <property type="match status" value="1"/>
</dbReference>
<reference evidence="7 8" key="1">
    <citation type="submission" date="2014-07" db="EMBL/GenBank/DDBJ databases">
        <title>Complete genome sequence of a moderately halophilic bacterium Terribacillus aidingensis MP602, isolated from Cryptomeria fortunei in Tianmu mountain in China.</title>
        <authorList>
            <person name="Wang Y."/>
            <person name="Lu P."/>
            <person name="Zhang L."/>
        </authorList>
    </citation>
    <scope>NUCLEOTIDE SEQUENCE [LARGE SCALE GENOMIC DNA]</scope>
    <source>
        <strain evidence="7 8">MP602</strain>
    </source>
</reference>
<proteinExistence type="predicted"/>
<dbReference type="InterPro" id="IPR020449">
    <property type="entry name" value="Tscrpt_reg_AraC-type_HTH"/>
</dbReference>
<evidence type="ECO:0000313" key="7">
    <source>
        <dbReference type="EMBL" id="AIF66142.1"/>
    </source>
</evidence>
<dbReference type="EMBL" id="CP008876">
    <property type="protein sequence ID" value="AIF66142.1"/>
    <property type="molecule type" value="Genomic_DNA"/>
</dbReference>
<dbReference type="Pfam" id="PF12833">
    <property type="entry name" value="HTH_18"/>
    <property type="match status" value="1"/>
</dbReference>
<dbReference type="AlphaFoldDB" id="A0A075LJN9"/>
<dbReference type="PANTHER" id="PTHR43280:SF2">
    <property type="entry name" value="HTH-TYPE TRANSCRIPTIONAL REGULATOR EXSA"/>
    <property type="match status" value="1"/>
</dbReference>
<evidence type="ECO:0000313" key="8">
    <source>
        <dbReference type="Proteomes" id="UP000027980"/>
    </source>
</evidence>
<dbReference type="PRINTS" id="PR00032">
    <property type="entry name" value="HTHARAC"/>
</dbReference>
<evidence type="ECO:0000256" key="4">
    <source>
        <dbReference type="PROSITE-ProRule" id="PRU00169"/>
    </source>
</evidence>
<evidence type="ECO:0000256" key="1">
    <source>
        <dbReference type="ARBA" id="ARBA00023015"/>
    </source>
</evidence>
<dbReference type="InterPro" id="IPR011006">
    <property type="entry name" value="CheY-like_superfamily"/>
</dbReference>
<dbReference type="PROSITE" id="PS01124">
    <property type="entry name" value="HTH_ARAC_FAMILY_2"/>
    <property type="match status" value="1"/>
</dbReference>
<dbReference type="InterPro" id="IPR009057">
    <property type="entry name" value="Homeodomain-like_sf"/>
</dbReference>
<protein>
    <recommendedName>
        <fullName evidence="9">AraC family transcriptional regulator</fullName>
    </recommendedName>
</protein>
<dbReference type="CDD" id="cd17536">
    <property type="entry name" value="REC_YesN-like"/>
    <property type="match status" value="1"/>
</dbReference>
<name>A0A075LJN9_9BACI</name>
<evidence type="ECO:0000256" key="3">
    <source>
        <dbReference type="ARBA" id="ARBA00023163"/>
    </source>
</evidence>
<sequence length="495" mass="57264">MLETKGLCRTLIVDDEILIRQGIKHYLDWEKEGFTIVGEASNGKEALELIEKLNPHIVITDVVMPIMDGEALTRIVNEKFPHIGLIVLSSFSEFDYVRSAFQNGVIDYILKPKLNAEVLLKALRLAAGQLEGFHLSSEGEHQQTLKDKLRGLYEGTDLSLEEEAAAYFPHKYFQVLSHNYEANKKMMHLQDFLTNEDGILTSILSTSDLHIYLWNGDRILGEDVFSGLPKSGFICSTEVFDNLSELKGKQKELERVESYRFFFPDSFYLSDQSLPPLPGKLQDFQLVRFIEECKRDNFQEAFSYLQEHTGQNVQNYQQDVAEYKAFLNNIMFNLIVLLGNKDYQTEVLEKKKYTYFQNVGQAADVYTANQTVDSFLKEVMKIVETEEEQGHMRKLTDYIKAHYHESLSLSDIANHFHFSPSYLSNYFSTHSKEGFSEYLNRVRIEAAITLLRQNDIPISKISEQVGFSDHSYFCRVFKKQTSYSPSQYRRKRIMS</sequence>
<dbReference type="Proteomes" id="UP000027980">
    <property type="component" value="Chromosome"/>
</dbReference>
<dbReference type="InterPro" id="IPR001789">
    <property type="entry name" value="Sig_transdc_resp-reg_receiver"/>
</dbReference>
<keyword evidence="4" id="KW-0597">Phosphoprotein</keyword>
<accession>A0A075LJN9</accession>
<dbReference type="Gene3D" id="3.40.50.2300">
    <property type="match status" value="1"/>
</dbReference>
<dbReference type="PROSITE" id="PS50110">
    <property type="entry name" value="RESPONSE_REGULATORY"/>
    <property type="match status" value="1"/>
</dbReference>
<dbReference type="PROSITE" id="PS00041">
    <property type="entry name" value="HTH_ARAC_FAMILY_1"/>
    <property type="match status" value="1"/>
</dbReference>
<evidence type="ECO:0000259" key="6">
    <source>
        <dbReference type="PROSITE" id="PS50110"/>
    </source>
</evidence>
<evidence type="ECO:0008006" key="9">
    <source>
        <dbReference type="Google" id="ProtNLM"/>
    </source>
</evidence>
<dbReference type="Pfam" id="PF00072">
    <property type="entry name" value="Response_reg"/>
    <property type="match status" value="1"/>
</dbReference>
<keyword evidence="1" id="KW-0805">Transcription regulation</keyword>
<feature type="modified residue" description="4-aspartylphosphate" evidence="4">
    <location>
        <position position="61"/>
    </location>
</feature>
<dbReference type="HOGENOM" id="CLU_000445_5_0_9"/>
<dbReference type="Gene3D" id="1.10.10.60">
    <property type="entry name" value="Homeodomain-like"/>
    <property type="match status" value="2"/>
</dbReference>
<dbReference type="InterPro" id="IPR018062">
    <property type="entry name" value="HTH_AraC-typ_CS"/>
</dbReference>
<keyword evidence="3" id="KW-0804">Transcription</keyword>
<gene>
    <name evidence="7" type="ORF">GZ22_05545</name>
</gene>
<organism evidence="7 8">
    <name type="scientific">Terribacillus saccharophilus</name>
    <dbReference type="NCBI Taxonomy" id="361277"/>
    <lineage>
        <taxon>Bacteria</taxon>
        <taxon>Bacillati</taxon>
        <taxon>Bacillota</taxon>
        <taxon>Bacilli</taxon>
        <taxon>Bacillales</taxon>
        <taxon>Bacillaceae</taxon>
        <taxon>Terribacillus</taxon>
    </lineage>
</organism>
<dbReference type="GO" id="GO:0003700">
    <property type="term" value="F:DNA-binding transcription factor activity"/>
    <property type="evidence" value="ECO:0007669"/>
    <property type="project" value="InterPro"/>
</dbReference>
<dbReference type="SMART" id="SM00448">
    <property type="entry name" value="REC"/>
    <property type="match status" value="1"/>
</dbReference>
<dbReference type="KEGG" id="tap:GZ22_05545"/>
<dbReference type="SMART" id="SM00342">
    <property type="entry name" value="HTH_ARAC"/>
    <property type="match status" value="1"/>
</dbReference>
<dbReference type="SUPFAM" id="SSF52172">
    <property type="entry name" value="CheY-like"/>
    <property type="match status" value="1"/>
</dbReference>
<keyword evidence="2" id="KW-0238">DNA-binding</keyword>
<dbReference type="InterPro" id="IPR018060">
    <property type="entry name" value="HTH_AraC"/>
</dbReference>
<feature type="domain" description="HTH araC/xylS-type" evidence="5">
    <location>
        <begin position="393"/>
        <end position="491"/>
    </location>
</feature>
<feature type="domain" description="Response regulatory" evidence="6">
    <location>
        <begin position="9"/>
        <end position="126"/>
    </location>
</feature>